<keyword evidence="4" id="KW-1185">Reference proteome</keyword>
<organism evidence="3 4">
    <name type="scientific">Lymnaea stagnalis</name>
    <name type="common">Great pond snail</name>
    <name type="synonym">Helix stagnalis</name>
    <dbReference type="NCBI Taxonomy" id="6523"/>
    <lineage>
        <taxon>Eukaryota</taxon>
        <taxon>Metazoa</taxon>
        <taxon>Spiralia</taxon>
        <taxon>Lophotrochozoa</taxon>
        <taxon>Mollusca</taxon>
        <taxon>Gastropoda</taxon>
        <taxon>Heterobranchia</taxon>
        <taxon>Euthyneura</taxon>
        <taxon>Panpulmonata</taxon>
        <taxon>Hygrophila</taxon>
        <taxon>Lymnaeoidea</taxon>
        <taxon>Lymnaeidae</taxon>
        <taxon>Lymnaea</taxon>
    </lineage>
</organism>
<dbReference type="Proteomes" id="UP001497497">
    <property type="component" value="Unassembled WGS sequence"/>
</dbReference>
<feature type="coiled-coil region" evidence="1">
    <location>
        <begin position="23"/>
        <end position="64"/>
    </location>
</feature>
<evidence type="ECO:0000313" key="3">
    <source>
        <dbReference type="EMBL" id="CAL1537777.1"/>
    </source>
</evidence>
<proteinExistence type="predicted"/>
<name>A0AAV2HXV7_LYMST</name>
<comment type="caution">
    <text evidence="3">The sequence shown here is derived from an EMBL/GenBank/DDBJ whole genome shotgun (WGS) entry which is preliminary data.</text>
</comment>
<accession>A0AAV2HXV7</accession>
<dbReference type="EMBL" id="CAXITT010000274">
    <property type="protein sequence ID" value="CAL1537777.1"/>
    <property type="molecule type" value="Genomic_DNA"/>
</dbReference>
<protein>
    <submittedName>
        <fullName evidence="3">Uncharacterized protein</fullName>
    </submittedName>
</protein>
<feature type="coiled-coil region" evidence="1">
    <location>
        <begin position="141"/>
        <end position="175"/>
    </location>
</feature>
<keyword evidence="1" id="KW-0175">Coiled coil</keyword>
<evidence type="ECO:0000313" key="4">
    <source>
        <dbReference type="Proteomes" id="UP001497497"/>
    </source>
</evidence>
<evidence type="ECO:0000256" key="2">
    <source>
        <dbReference type="SAM" id="MobiDB-lite"/>
    </source>
</evidence>
<reference evidence="3 4" key="1">
    <citation type="submission" date="2024-04" db="EMBL/GenBank/DDBJ databases">
        <authorList>
            <consortium name="Genoscope - CEA"/>
            <person name="William W."/>
        </authorList>
    </citation>
    <scope>NUCLEOTIDE SEQUENCE [LARGE SCALE GENOMIC DNA]</scope>
</reference>
<gene>
    <name evidence="3" type="ORF">GSLYS_00011679001</name>
</gene>
<dbReference type="AlphaFoldDB" id="A0AAV2HXV7"/>
<sequence>MAYKGDMDTEDLDQLIHSYEYENQNFVKMIEQENQLIKALESQIEESTEDTKRMETDISHFEEETQRLLKQCNINKVNIDSQKKTRGLMCDHEAALLKKLESFKLETAEKQKFYKENIVKYSDIRDDHMRKYRCFPMAIELENKKAEVLSAQELVSQAESTKTSLKEMVAAKEDELNSKVMSRIIVKIAKAKLRTFQLDKEIQECLHQRDALLKQVEDVSHSKLSVQTNDCVHQYSEEIPMETGEESLAPKNSRSPPQ</sequence>
<evidence type="ECO:0000256" key="1">
    <source>
        <dbReference type="SAM" id="Coils"/>
    </source>
</evidence>
<feature type="region of interest" description="Disordered" evidence="2">
    <location>
        <begin position="235"/>
        <end position="258"/>
    </location>
</feature>